<evidence type="ECO:0000313" key="8">
    <source>
        <dbReference type="Proteomes" id="UP001153555"/>
    </source>
</evidence>
<organism evidence="7 8">
    <name type="scientific">Striga hermonthica</name>
    <name type="common">Purple witchweed</name>
    <name type="synonym">Buchnera hermonthica</name>
    <dbReference type="NCBI Taxonomy" id="68872"/>
    <lineage>
        <taxon>Eukaryota</taxon>
        <taxon>Viridiplantae</taxon>
        <taxon>Streptophyta</taxon>
        <taxon>Embryophyta</taxon>
        <taxon>Tracheophyta</taxon>
        <taxon>Spermatophyta</taxon>
        <taxon>Magnoliopsida</taxon>
        <taxon>eudicotyledons</taxon>
        <taxon>Gunneridae</taxon>
        <taxon>Pentapetalae</taxon>
        <taxon>asterids</taxon>
        <taxon>lamiids</taxon>
        <taxon>Lamiales</taxon>
        <taxon>Orobanchaceae</taxon>
        <taxon>Buchnereae</taxon>
        <taxon>Striga</taxon>
    </lineage>
</organism>
<evidence type="ECO:0000313" key="7">
    <source>
        <dbReference type="EMBL" id="CAA0837711.1"/>
    </source>
</evidence>
<dbReference type="Gene3D" id="2.170.150.80">
    <property type="entry name" value="NAC domain"/>
    <property type="match status" value="1"/>
</dbReference>
<dbReference type="GO" id="GO:0003677">
    <property type="term" value="F:DNA binding"/>
    <property type="evidence" value="ECO:0007669"/>
    <property type="project" value="UniProtKB-KW"/>
</dbReference>
<keyword evidence="4" id="KW-0539">Nucleus</keyword>
<accession>A0A9N7NKY7</accession>
<dbReference type="OrthoDB" id="772776at2759"/>
<evidence type="ECO:0000256" key="4">
    <source>
        <dbReference type="ARBA" id="ARBA00023242"/>
    </source>
</evidence>
<dbReference type="AlphaFoldDB" id="A0A9N7NKY7"/>
<dbReference type="FunFam" id="2.170.150.80:FF:000003">
    <property type="entry name" value="NAC domain-containing protein"/>
    <property type="match status" value="1"/>
</dbReference>
<dbReference type="Pfam" id="PF02365">
    <property type="entry name" value="NAM"/>
    <property type="match status" value="1"/>
</dbReference>
<keyword evidence="3" id="KW-0804">Transcription</keyword>
<feature type="region of interest" description="Disordered" evidence="5">
    <location>
        <begin position="383"/>
        <end position="405"/>
    </location>
</feature>
<sequence>MASSSSGGGVPPGFRFHPTDEELLHFYLKKKVSFQKFDMEVIREVDLNKIEPWELQERCKIGSTPQNEWYFFSHKDRKYPTGSRTNRATGAGFWKATGRDKCIRNSLKKIGMRKTLVFYRGRAPHGQKTDWIMHEYRLDDDDITHHNHINDPDQPTATTAEDGWVVCRVFKKKNLFKVGNSNGNSSSSSMSMMVMMNNVNVSHGYDDGDDADLNMSTSSISIAAAAATESRSLFSTHGNSCSNNIDNINQSTPYLLHSHDQNINYTDHNNNIIPLLPPYHQYPQQQQQLEAQNFIVNRHNFRIATTTTTSPSNIINAGNYDNGSSNCMQVKQFIREDCCESAISPAGNYQSPQPAILECNNQSRSDDHPNFNECLIAINNAPTSQHHHQESNSTANSSSINQTNPLSLRNETDFWAYAK</sequence>
<dbReference type="InterPro" id="IPR003441">
    <property type="entry name" value="NAC-dom"/>
</dbReference>
<feature type="domain" description="NAC" evidence="6">
    <location>
        <begin position="10"/>
        <end position="172"/>
    </location>
</feature>
<comment type="caution">
    <text evidence="7">The sequence shown here is derived from an EMBL/GenBank/DDBJ whole genome shotgun (WGS) entry which is preliminary data.</text>
</comment>
<proteinExistence type="predicted"/>
<dbReference type="SUPFAM" id="SSF101941">
    <property type="entry name" value="NAC domain"/>
    <property type="match status" value="1"/>
</dbReference>
<feature type="compositionally biased region" description="Polar residues" evidence="5">
    <location>
        <begin position="391"/>
        <end position="405"/>
    </location>
</feature>
<reference evidence="7" key="1">
    <citation type="submission" date="2019-12" db="EMBL/GenBank/DDBJ databases">
        <authorList>
            <person name="Scholes J."/>
        </authorList>
    </citation>
    <scope>NUCLEOTIDE SEQUENCE</scope>
</reference>
<evidence type="ECO:0000256" key="2">
    <source>
        <dbReference type="ARBA" id="ARBA00023125"/>
    </source>
</evidence>
<gene>
    <name evidence="7" type="ORF">SHERM_04528</name>
</gene>
<evidence type="ECO:0000256" key="3">
    <source>
        <dbReference type="ARBA" id="ARBA00023163"/>
    </source>
</evidence>
<dbReference type="EMBL" id="CACSLK010030308">
    <property type="protein sequence ID" value="CAA0837711.1"/>
    <property type="molecule type" value="Genomic_DNA"/>
</dbReference>
<dbReference type="Proteomes" id="UP001153555">
    <property type="component" value="Unassembled WGS sequence"/>
</dbReference>
<dbReference type="GO" id="GO:0006355">
    <property type="term" value="P:regulation of DNA-templated transcription"/>
    <property type="evidence" value="ECO:0007669"/>
    <property type="project" value="InterPro"/>
</dbReference>
<keyword evidence="1" id="KW-0805">Transcription regulation</keyword>
<protein>
    <submittedName>
        <fullName evidence="7">Protein BEARSKIN2</fullName>
    </submittedName>
</protein>
<evidence type="ECO:0000259" key="6">
    <source>
        <dbReference type="PROSITE" id="PS51005"/>
    </source>
</evidence>
<dbReference type="InterPro" id="IPR036093">
    <property type="entry name" value="NAC_dom_sf"/>
</dbReference>
<dbReference type="PROSITE" id="PS51005">
    <property type="entry name" value="NAC"/>
    <property type="match status" value="1"/>
</dbReference>
<name>A0A9N7NKY7_STRHE</name>
<evidence type="ECO:0000256" key="1">
    <source>
        <dbReference type="ARBA" id="ARBA00023015"/>
    </source>
</evidence>
<evidence type="ECO:0000256" key="5">
    <source>
        <dbReference type="SAM" id="MobiDB-lite"/>
    </source>
</evidence>
<dbReference type="PANTHER" id="PTHR31744:SF212">
    <property type="entry name" value="PROTEIN SOMBRERO-LIKE ISOFORM X2"/>
    <property type="match status" value="1"/>
</dbReference>
<keyword evidence="2" id="KW-0238">DNA-binding</keyword>
<dbReference type="PANTHER" id="PTHR31744">
    <property type="entry name" value="PROTEIN CUP-SHAPED COTYLEDON 2-RELATED"/>
    <property type="match status" value="1"/>
</dbReference>
<keyword evidence="8" id="KW-1185">Reference proteome</keyword>